<protein>
    <submittedName>
        <fullName evidence="1">Uncharacterized protein</fullName>
    </submittedName>
</protein>
<gene>
    <name evidence="1" type="ORF">ILYODFUR_007170</name>
</gene>
<comment type="caution">
    <text evidence="1">The sequence shown here is derived from an EMBL/GenBank/DDBJ whole genome shotgun (WGS) entry which is preliminary data.</text>
</comment>
<sequence>MNDVTFELSRQAHFYSSHECCMFFIQAVPVLLIEEFACSLQIPALIFTERHVMTKPFKFVFSPLIPDLSLHHQALRGSHHNPARVYYTSIFFLQLREKMLC</sequence>
<evidence type="ECO:0000313" key="2">
    <source>
        <dbReference type="Proteomes" id="UP001482620"/>
    </source>
</evidence>
<name>A0ABV0TSN3_9TELE</name>
<evidence type="ECO:0000313" key="1">
    <source>
        <dbReference type="EMBL" id="MEQ2235920.1"/>
    </source>
</evidence>
<accession>A0ABV0TSN3</accession>
<dbReference type="EMBL" id="JAHRIQ010046797">
    <property type="protein sequence ID" value="MEQ2235920.1"/>
    <property type="molecule type" value="Genomic_DNA"/>
</dbReference>
<organism evidence="1 2">
    <name type="scientific">Ilyodon furcidens</name>
    <name type="common">goldbreast splitfin</name>
    <dbReference type="NCBI Taxonomy" id="33524"/>
    <lineage>
        <taxon>Eukaryota</taxon>
        <taxon>Metazoa</taxon>
        <taxon>Chordata</taxon>
        <taxon>Craniata</taxon>
        <taxon>Vertebrata</taxon>
        <taxon>Euteleostomi</taxon>
        <taxon>Actinopterygii</taxon>
        <taxon>Neopterygii</taxon>
        <taxon>Teleostei</taxon>
        <taxon>Neoteleostei</taxon>
        <taxon>Acanthomorphata</taxon>
        <taxon>Ovalentaria</taxon>
        <taxon>Atherinomorphae</taxon>
        <taxon>Cyprinodontiformes</taxon>
        <taxon>Goodeidae</taxon>
        <taxon>Ilyodon</taxon>
    </lineage>
</organism>
<proteinExistence type="predicted"/>
<reference evidence="1 2" key="1">
    <citation type="submission" date="2021-06" db="EMBL/GenBank/DDBJ databases">
        <authorList>
            <person name="Palmer J.M."/>
        </authorList>
    </citation>
    <scope>NUCLEOTIDE SEQUENCE [LARGE SCALE GENOMIC DNA]</scope>
    <source>
        <strain evidence="2">if_2019</strain>
        <tissue evidence="1">Muscle</tissue>
    </source>
</reference>
<dbReference type="Proteomes" id="UP001482620">
    <property type="component" value="Unassembled WGS sequence"/>
</dbReference>
<keyword evidence="2" id="KW-1185">Reference proteome</keyword>